<dbReference type="Pfam" id="PF01323">
    <property type="entry name" value="DSBA"/>
    <property type="match status" value="1"/>
</dbReference>
<accession>A0ABY5MB28</accession>
<protein>
    <submittedName>
        <fullName evidence="2">DsbA family protein</fullName>
    </submittedName>
</protein>
<gene>
    <name evidence="2" type="ORF">NQV15_02480</name>
</gene>
<proteinExistence type="predicted"/>
<dbReference type="InterPro" id="IPR036249">
    <property type="entry name" value="Thioredoxin-like_sf"/>
</dbReference>
<dbReference type="SUPFAM" id="SSF52833">
    <property type="entry name" value="Thioredoxin-like"/>
    <property type="match status" value="1"/>
</dbReference>
<reference evidence="2 3" key="1">
    <citation type="submission" date="2022-08" db="EMBL/GenBank/DDBJ databases">
        <title>novel species in genus Aeromicrobium.</title>
        <authorList>
            <person name="Ye L."/>
        </authorList>
    </citation>
    <scope>NUCLEOTIDE SEQUENCE [LARGE SCALE GENOMIC DNA]</scope>
    <source>
        <strain evidence="3">zg-Y1379</strain>
    </source>
</reference>
<feature type="domain" description="DSBA-like thioredoxin" evidence="1">
    <location>
        <begin position="5"/>
        <end position="206"/>
    </location>
</feature>
<dbReference type="RefSeq" id="WP_232398026.1">
    <property type="nucleotide sequence ID" value="NZ_CP102173.1"/>
</dbReference>
<keyword evidence="3" id="KW-1185">Reference proteome</keyword>
<dbReference type="Gene3D" id="3.40.30.10">
    <property type="entry name" value="Glutaredoxin"/>
    <property type="match status" value="1"/>
</dbReference>
<evidence type="ECO:0000313" key="3">
    <source>
        <dbReference type="Proteomes" id="UP001316184"/>
    </source>
</evidence>
<evidence type="ECO:0000313" key="2">
    <source>
        <dbReference type="EMBL" id="UUP14200.1"/>
    </source>
</evidence>
<dbReference type="InterPro" id="IPR001853">
    <property type="entry name" value="DSBA-like_thioredoxin_dom"/>
</dbReference>
<evidence type="ECO:0000259" key="1">
    <source>
        <dbReference type="Pfam" id="PF01323"/>
    </source>
</evidence>
<organism evidence="2 3">
    <name type="scientific">Aeromicrobium wangtongii</name>
    <dbReference type="NCBI Taxonomy" id="2969247"/>
    <lineage>
        <taxon>Bacteria</taxon>
        <taxon>Bacillati</taxon>
        <taxon>Actinomycetota</taxon>
        <taxon>Actinomycetes</taxon>
        <taxon>Propionibacteriales</taxon>
        <taxon>Nocardioidaceae</taxon>
        <taxon>Aeromicrobium</taxon>
    </lineage>
</organism>
<sequence>MKAIVFADVTDPWAYIGATRFERAAAMFSILTGEPIEMTLRAFQVEPDAPSDGRLLMEALEQRLGGRDKVELVNAQVTAAARITGIDLNFEEAVEANSFDAWRLLTWADEAGPGLQRDLAHQLWRAHFLEGADIADPFTLATRAGLVGLELETAEALLASAEYAEEVLTQVATGEALGITQLPFVVIEQQWTLAGIHSQNDYVQAISQIYSEWKAGEEPDGPGAAG</sequence>
<dbReference type="Proteomes" id="UP001316184">
    <property type="component" value="Chromosome"/>
</dbReference>
<name>A0ABY5MB28_9ACTN</name>
<dbReference type="PANTHER" id="PTHR13887:SF41">
    <property type="entry name" value="THIOREDOXIN SUPERFAMILY PROTEIN"/>
    <property type="match status" value="1"/>
</dbReference>
<dbReference type="EMBL" id="CP102173">
    <property type="protein sequence ID" value="UUP14200.1"/>
    <property type="molecule type" value="Genomic_DNA"/>
</dbReference>
<dbReference type="PANTHER" id="PTHR13887">
    <property type="entry name" value="GLUTATHIONE S-TRANSFERASE KAPPA"/>
    <property type="match status" value="1"/>
</dbReference>